<name>A0ABS6KFX2_9MYCO</name>
<sequence length="62" mass="6998">MRVEVDLDRCEGNAVCVNLVPELFELDDDDYSVVKLDPVPPELEERAARAIEECPRAALRRG</sequence>
<comment type="cofactor">
    <cofactor evidence="1">
        <name>[3Fe-4S] cluster</name>
        <dbReference type="ChEBI" id="CHEBI:21137"/>
    </cofactor>
</comment>
<evidence type="ECO:0000313" key="9">
    <source>
        <dbReference type="Proteomes" id="UP000812982"/>
    </source>
</evidence>
<dbReference type="Proteomes" id="UP000812982">
    <property type="component" value="Unassembled WGS sequence"/>
</dbReference>
<comment type="caution">
    <text evidence="8">The sequence shown here is derived from an EMBL/GenBank/DDBJ whole genome shotgun (WGS) entry which is preliminary data.</text>
</comment>
<protein>
    <submittedName>
        <fullName evidence="8">Ferredoxin</fullName>
    </submittedName>
</protein>
<evidence type="ECO:0000256" key="6">
    <source>
        <dbReference type="ARBA" id="ARBA00023014"/>
    </source>
</evidence>
<keyword evidence="4" id="KW-0249">Electron transport</keyword>
<reference evidence="8 9" key="1">
    <citation type="journal article" date="2021" name="Sci. Rep.">
        <title>Phenotypic and genomic hallmarks of a novel, potentially pathogenic rapidly growing Mycobacterium species related to the Mycobacterium fortuitum complex.</title>
        <authorList>
            <person name="Gharbi R."/>
            <person name="Khanna V."/>
            <person name="Frigui W."/>
            <person name="Mhenni B."/>
            <person name="Brosch R."/>
            <person name="Mardassi H."/>
        </authorList>
    </citation>
    <scope>NUCLEOTIDE SEQUENCE [LARGE SCALE GENOMIC DNA]</scope>
    <source>
        <strain evidence="8 9">TNTM28</strain>
    </source>
</reference>
<evidence type="ECO:0000256" key="1">
    <source>
        <dbReference type="ARBA" id="ARBA00001927"/>
    </source>
</evidence>
<keyword evidence="9" id="KW-1185">Reference proteome</keyword>
<keyword evidence="3" id="KW-0479">Metal-binding</keyword>
<keyword evidence="7" id="KW-0003">3Fe-4S</keyword>
<evidence type="ECO:0000256" key="3">
    <source>
        <dbReference type="ARBA" id="ARBA00022723"/>
    </source>
</evidence>
<dbReference type="PANTHER" id="PTHR36923:SF3">
    <property type="entry name" value="FERREDOXIN"/>
    <property type="match status" value="1"/>
</dbReference>
<gene>
    <name evidence="8" type="ORF">FR943_01060</name>
</gene>
<proteinExistence type="predicted"/>
<evidence type="ECO:0000313" key="8">
    <source>
        <dbReference type="EMBL" id="MBU9762443.1"/>
    </source>
</evidence>
<dbReference type="InterPro" id="IPR051269">
    <property type="entry name" value="Fe-S_cluster_ET"/>
</dbReference>
<keyword evidence="6" id="KW-0411">Iron-sulfur</keyword>
<dbReference type="EMBL" id="VOMB01000002">
    <property type="protein sequence ID" value="MBU9762443.1"/>
    <property type="molecule type" value="Genomic_DNA"/>
</dbReference>
<evidence type="ECO:0000256" key="4">
    <source>
        <dbReference type="ARBA" id="ARBA00022982"/>
    </source>
</evidence>
<dbReference type="PANTHER" id="PTHR36923">
    <property type="entry name" value="FERREDOXIN"/>
    <property type="match status" value="1"/>
</dbReference>
<accession>A0ABS6KFX2</accession>
<evidence type="ECO:0000256" key="7">
    <source>
        <dbReference type="ARBA" id="ARBA00023291"/>
    </source>
</evidence>
<dbReference type="RefSeq" id="WP_217154441.1">
    <property type="nucleotide sequence ID" value="NZ_VOMB01000002.1"/>
</dbReference>
<organism evidence="8 9">
    <name type="scientific">[Mycobacterium] fortunisiensis</name>
    <dbReference type="NCBI Taxonomy" id="2600579"/>
    <lineage>
        <taxon>Bacteria</taxon>
        <taxon>Bacillati</taxon>
        <taxon>Actinomycetota</taxon>
        <taxon>Actinomycetes</taxon>
        <taxon>Mycobacteriales</taxon>
        <taxon>Mycobacteriaceae</taxon>
        <taxon>Mycolicibacterium</taxon>
    </lineage>
</organism>
<keyword evidence="2" id="KW-0813">Transport</keyword>
<evidence type="ECO:0000256" key="2">
    <source>
        <dbReference type="ARBA" id="ARBA00022448"/>
    </source>
</evidence>
<keyword evidence="5" id="KW-0408">Iron</keyword>
<evidence type="ECO:0000256" key="5">
    <source>
        <dbReference type="ARBA" id="ARBA00023004"/>
    </source>
</evidence>
<dbReference type="Pfam" id="PF13459">
    <property type="entry name" value="Fer4_15"/>
    <property type="match status" value="1"/>
</dbReference>